<dbReference type="SMART" id="SM00248">
    <property type="entry name" value="ANK"/>
    <property type="match status" value="5"/>
</dbReference>
<evidence type="ECO:0000313" key="4">
    <source>
        <dbReference type="EMBL" id="KAG4413315.1"/>
    </source>
</evidence>
<keyword evidence="1" id="KW-0677">Repeat</keyword>
<evidence type="ECO:0000256" key="2">
    <source>
        <dbReference type="PROSITE-ProRule" id="PRU00023"/>
    </source>
</evidence>
<dbReference type="AlphaFoldDB" id="A0A8H7T6E6"/>
<dbReference type="InterPro" id="IPR036770">
    <property type="entry name" value="Ankyrin_rpt-contain_sf"/>
</dbReference>
<organism evidence="4 5">
    <name type="scientific">Cadophora malorum</name>
    <dbReference type="NCBI Taxonomy" id="108018"/>
    <lineage>
        <taxon>Eukaryota</taxon>
        <taxon>Fungi</taxon>
        <taxon>Dikarya</taxon>
        <taxon>Ascomycota</taxon>
        <taxon>Pezizomycotina</taxon>
        <taxon>Leotiomycetes</taxon>
        <taxon>Helotiales</taxon>
        <taxon>Ploettnerulaceae</taxon>
        <taxon>Cadophora</taxon>
    </lineage>
</organism>
<dbReference type="Proteomes" id="UP000664132">
    <property type="component" value="Unassembled WGS sequence"/>
</dbReference>
<dbReference type="InterPro" id="IPR002110">
    <property type="entry name" value="Ankyrin_rpt"/>
</dbReference>
<feature type="repeat" description="ANK" evidence="2">
    <location>
        <begin position="609"/>
        <end position="641"/>
    </location>
</feature>
<feature type="repeat" description="ANK" evidence="2">
    <location>
        <begin position="576"/>
        <end position="608"/>
    </location>
</feature>
<evidence type="ECO:0000313" key="5">
    <source>
        <dbReference type="Proteomes" id="UP000664132"/>
    </source>
</evidence>
<evidence type="ECO:0000256" key="1">
    <source>
        <dbReference type="ARBA" id="ARBA00022737"/>
    </source>
</evidence>
<dbReference type="PANTHER" id="PTHR10039:SF16">
    <property type="entry name" value="GPI INOSITOL-DEACYLASE"/>
    <property type="match status" value="1"/>
</dbReference>
<dbReference type="Pfam" id="PF24883">
    <property type="entry name" value="NPHP3_N"/>
    <property type="match status" value="1"/>
</dbReference>
<dbReference type="Pfam" id="PF12796">
    <property type="entry name" value="Ank_2"/>
    <property type="match status" value="2"/>
</dbReference>
<comment type="caution">
    <text evidence="4">The sequence shown here is derived from an EMBL/GenBank/DDBJ whole genome shotgun (WGS) entry which is preliminary data.</text>
</comment>
<feature type="repeat" description="ANK" evidence="2">
    <location>
        <begin position="543"/>
        <end position="575"/>
    </location>
</feature>
<proteinExistence type="predicted"/>
<evidence type="ECO:0000259" key="3">
    <source>
        <dbReference type="Pfam" id="PF24883"/>
    </source>
</evidence>
<feature type="domain" description="Nephrocystin 3-like N-terminal" evidence="3">
    <location>
        <begin position="36"/>
        <end position="169"/>
    </location>
</feature>
<protein>
    <recommendedName>
        <fullName evidence="3">Nephrocystin 3-like N-terminal domain-containing protein</fullName>
    </recommendedName>
</protein>
<reference evidence="4" key="1">
    <citation type="submission" date="2021-02" db="EMBL/GenBank/DDBJ databases">
        <title>Genome sequence Cadophora malorum strain M34.</title>
        <authorList>
            <person name="Stefanovic E."/>
            <person name="Vu D."/>
            <person name="Scully C."/>
            <person name="Dijksterhuis J."/>
            <person name="Roader J."/>
            <person name="Houbraken J."/>
        </authorList>
    </citation>
    <scope>NUCLEOTIDE SEQUENCE</scope>
    <source>
        <strain evidence="4">M34</strain>
    </source>
</reference>
<accession>A0A8H7T6E6</accession>
<feature type="repeat" description="ANK" evidence="2">
    <location>
        <begin position="509"/>
        <end position="541"/>
    </location>
</feature>
<dbReference type="SUPFAM" id="SSF48403">
    <property type="entry name" value="Ankyrin repeat"/>
    <property type="match status" value="1"/>
</dbReference>
<keyword evidence="5" id="KW-1185">Reference proteome</keyword>
<sequence>MLTFIGSQDGLDLANSTQVGFFPVSSSVYPLNRSAGTIEHLRQAYTTSSDITLYFFCDHRSQQKQILMRLLMSLARQLATRSVTCYQHARQLHTDKKKRDERHLNRSEYLSLVKTMLRDFARVFIVVDALDEAPDKTMIVETMKDMLEPPVSSVAQRHDLVVKIMLTSREDLGIHRSLLPMTHVRLSLENATRKDVELYVQASIVERILSRKINLRDKTLANSIKYTLMKFLQARLQLDMLSALKNDKAIRLALEKLPSGLTATYQQILASTVEHYPAQIRDIRVILQWLVCSVEVLSAARLAEAVAIFPEDDTLDFDAVSTDPEDVVEPISELVLLERHENGTTVQLNHFSVEEFLLDESMVTGPLKQLHVSLEEAHSTMAQLCLQHLSFSNFSTMNYAGAPSHRQHRVIQEEKARYSLLRYSALYWQLHLRCSSLSRDSFIRRIVPRLGWFLNAEDQPNLFRHWRAVVNQTKRCSHSPICFAIEMGLHHVVDLMLPKVLNVNHVFTDGNTCLAAAAKGNQVVIAKLLLALGADVNVPVGKKMLTPLHIAAERGYADMVTLLLSVGASPHAQSDSISTPFYRAARSGDIEAMKVLMENGSDTNASTWDNWTPLMEAVGHGHEKAIDLLLSFNANPRVRPVSNFTALGLAGRLSFESIRDKITKYLKHTDESGLESLAT</sequence>
<dbReference type="PROSITE" id="PS50297">
    <property type="entry name" value="ANK_REP_REGION"/>
    <property type="match status" value="3"/>
</dbReference>
<dbReference type="Gene3D" id="1.25.40.20">
    <property type="entry name" value="Ankyrin repeat-containing domain"/>
    <property type="match status" value="1"/>
</dbReference>
<gene>
    <name evidence="4" type="ORF">IFR04_013540</name>
</gene>
<dbReference type="InterPro" id="IPR056884">
    <property type="entry name" value="NPHP3-like_N"/>
</dbReference>
<dbReference type="OrthoDB" id="195446at2759"/>
<keyword evidence="2" id="KW-0040">ANK repeat</keyword>
<name>A0A8H7T6E6_9HELO</name>
<dbReference type="PANTHER" id="PTHR10039">
    <property type="entry name" value="AMELOGENIN"/>
    <property type="match status" value="1"/>
</dbReference>
<dbReference type="EMBL" id="JAFJYH010000321">
    <property type="protein sequence ID" value="KAG4413315.1"/>
    <property type="molecule type" value="Genomic_DNA"/>
</dbReference>
<dbReference type="PROSITE" id="PS50088">
    <property type="entry name" value="ANK_REPEAT"/>
    <property type="match status" value="4"/>
</dbReference>